<reference evidence="2" key="1">
    <citation type="journal article" date="2021" name="Proc. Natl. Acad. Sci. U.S.A.">
        <title>Global biogeography of chemosynthetic symbionts reveals both localized and globally distributed symbiont groups. .</title>
        <authorList>
            <person name="Osvatic J.T."/>
            <person name="Wilkins L.G.E."/>
            <person name="Leibrecht L."/>
            <person name="Leray M."/>
            <person name="Zauner S."/>
            <person name="Polzin J."/>
            <person name="Camacho Y."/>
            <person name="Gros O."/>
            <person name="van Gils J.A."/>
            <person name="Eisen J.A."/>
            <person name="Petersen J.M."/>
            <person name="Yuen B."/>
        </authorList>
    </citation>
    <scope>NUCLEOTIDE SEQUENCE</scope>
    <source>
        <strain evidence="2">MAGclacostrist064TRANS</strain>
    </source>
</reference>
<evidence type="ECO:0000259" key="1">
    <source>
        <dbReference type="Pfam" id="PF14522"/>
    </source>
</evidence>
<dbReference type="AlphaFoldDB" id="A0A9E4N553"/>
<dbReference type="Proteomes" id="UP000886667">
    <property type="component" value="Unassembled WGS sequence"/>
</dbReference>
<proteinExistence type="predicted"/>
<dbReference type="InterPro" id="IPR026352">
    <property type="entry name" value="Nanowire_3heme"/>
</dbReference>
<feature type="domain" description="Cytochrome c7-like" evidence="1">
    <location>
        <begin position="174"/>
        <end position="232"/>
    </location>
</feature>
<dbReference type="NCBIfam" id="TIGR04257">
    <property type="entry name" value="nanowire_3heme"/>
    <property type="match status" value="1"/>
</dbReference>
<gene>
    <name evidence="2" type="ORF">JAZ07_12945</name>
</gene>
<dbReference type="EMBL" id="JAEPCM010000455">
    <property type="protein sequence ID" value="MCG7947244.1"/>
    <property type="molecule type" value="Genomic_DNA"/>
</dbReference>
<evidence type="ECO:0000313" key="3">
    <source>
        <dbReference type="Proteomes" id="UP000886667"/>
    </source>
</evidence>
<accession>A0A9E4N553</accession>
<dbReference type="InterPro" id="IPR036280">
    <property type="entry name" value="Multihaem_cyt_sf"/>
</dbReference>
<dbReference type="Gene3D" id="3.90.10.10">
    <property type="entry name" value="Cytochrome C3"/>
    <property type="match status" value="1"/>
</dbReference>
<dbReference type="SUPFAM" id="SSF48695">
    <property type="entry name" value="Multiheme cytochromes"/>
    <property type="match status" value="1"/>
</dbReference>
<evidence type="ECO:0000313" key="2">
    <source>
        <dbReference type="EMBL" id="MCG7947244.1"/>
    </source>
</evidence>
<name>A0A9E4N553_9GAMM</name>
<protein>
    <submittedName>
        <fullName evidence="2">Cytochrome c3 family protein</fullName>
    </submittedName>
</protein>
<dbReference type="Pfam" id="PF14522">
    <property type="entry name" value="Cytochrome_C7"/>
    <property type="match status" value="1"/>
</dbReference>
<sequence length="245" mass="27860">MSGLPYQVITQHIHSVIRLGNREAINTTRIISIILVVSCLLLIASCSTETKQVFFDIQPPTAKELAEQELKRQTALIEAQTQGLKKGQSGNFSAGYFQQPVDTGPRPEIESIKEWDRVEEILPKDEEDNVDWSMALKQGMIRPRPGKDPRALWARAFQWDFIIPGEEREDDAFFPHSAHTEWLGCKNCHNPTLYPYRRNPATMKEMKKGASCGACHGKKKVSFSLKACDRCHINSDDEDEEEEDE</sequence>
<dbReference type="InterPro" id="IPR029467">
    <property type="entry name" value="Cyt_c7-like"/>
</dbReference>
<organism evidence="2 3">
    <name type="scientific">Candidatus Thiodiazotropha taylori</name>
    <dbReference type="NCBI Taxonomy" id="2792791"/>
    <lineage>
        <taxon>Bacteria</taxon>
        <taxon>Pseudomonadati</taxon>
        <taxon>Pseudomonadota</taxon>
        <taxon>Gammaproteobacteria</taxon>
        <taxon>Chromatiales</taxon>
        <taxon>Sedimenticolaceae</taxon>
        <taxon>Candidatus Thiodiazotropha</taxon>
    </lineage>
</organism>
<comment type="caution">
    <text evidence="2">The sequence shown here is derived from an EMBL/GenBank/DDBJ whole genome shotgun (WGS) entry which is preliminary data.</text>
</comment>